<reference evidence="4" key="1">
    <citation type="submission" date="2016-03" db="EMBL/GenBank/DDBJ databases">
        <authorList>
            <person name="Ploux O."/>
        </authorList>
    </citation>
    <scope>NUCLEOTIDE SEQUENCE [LARGE SCALE GENOMIC DNA]</scope>
    <source>
        <strain evidence="4">UK7</strain>
    </source>
</reference>
<evidence type="ECO:0000256" key="1">
    <source>
        <dbReference type="ARBA" id="ARBA00022857"/>
    </source>
</evidence>
<keyword evidence="1" id="KW-0521">NADP</keyword>
<dbReference type="Proteomes" id="UP000178129">
    <property type="component" value="Unassembled WGS sequence"/>
</dbReference>
<organism evidence="3 4">
    <name type="scientific">Rhynchosporium graminicola</name>
    <dbReference type="NCBI Taxonomy" id="2792576"/>
    <lineage>
        <taxon>Eukaryota</taxon>
        <taxon>Fungi</taxon>
        <taxon>Dikarya</taxon>
        <taxon>Ascomycota</taxon>
        <taxon>Pezizomycotina</taxon>
        <taxon>Leotiomycetes</taxon>
        <taxon>Helotiales</taxon>
        <taxon>Ploettnerulaceae</taxon>
        <taxon>Rhynchosporium</taxon>
    </lineage>
</organism>
<comment type="caution">
    <text evidence="3">The sequence shown here is derived from an EMBL/GenBank/DDBJ whole genome shotgun (WGS) entry which is preliminary data.</text>
</comment>
<dbReference type="InterPro" id="IPR051609">
    <property type="entry name" value="NmrA/Isoflavone_reductase-like"/>
</dbReference>
<evidence type="ECO:0000313" key="4">
    <source>
        <dbReference type="Proteomes" id="UP000178129"/>
    </source>
</evidence>
<dbReference type="InterPro" id="IPR036291">
    <property type="entry name" value="NAD(P)-bd_dom_sf"/>
</dbReference>
<dbReference type="EMBL" id="FJUW01000022">
    <property type="protein sequence ID" value="CZT01535.1"/>
    <property type="molecule type" value="Genomic_DNA"/>
</dbReference>
<dbReference type="PANTHER" id="PTHR47706">
    <property type="entry name" value="NMRA-LIKE FAMILY PROTEIN"/>
    <property type="match status" value="1"/>
</dbReference>
<protein>
    <recommendedName>
        <fullName evidence="5">NmrA-like domain-containing protein</fullName>
    </recommendedName>
</protein>
<dbReference type="GO" id="GO:0016491">
    <property type="term" value="F:oxidoreductase activity"/>
    <property type="evidence" value="ECO:0007669"/>
    <property type="project" value="UniProtKB-KW"/>
</dbReference>
<evidence type="ECO:0000313" key="3">
    <source>
        <dbReference type="EMBL" id="CZT01535.1"/>
    </source>
</evidence>
<accession>A0A1E1KTU4</accession>
<dbReference type="STRING" id="914237.A0A1E1KTU4"/>
<dbReference type="Gene3D" id="3.40.50.720">
    <property type="entry name" value="NAD(P)-binding Rossmann-like Domain"/>
    <property type="match status" value="1"/>
</dbReference>
<dbReference type="AlphaFoldDB" id="A0A1E1KTU4"/>
<name>A0A1E1KTU4_9HELO</name>
<keyword evidence="4" id="KW-1185">Reference proteome</keyword>
<sequence length="165" mass="17835">MTITSGNVDWSGTEIYVHKWKSIRPECGFPGNACCTGPYEMSKSGTVCVAPGDFGPAILKEPLDFELLETSVSTRRSSNHNFSSQVKVIKVDYTDLESLTSTLVDQDTLVSAIGTLAIPSQKPLIDAAVNAGVKIKLLSISVLSSKIFSQELSQSSQPRSRPRNI</sequence>
<dbReference type="PANTHER" id="PTHR47706:SF1">
    <property type="entry name" value="CIPA-LIKE, PUTATIVE (AFU_ORTHOLOGUE AFUA_1G12460)-RELATED"/>
    <property type="match status" value="1"/>
</dbReference>
<dbReference type="InParanoid" id="A0A1E1KTU4"/>
<keyword evidence="2" id="KW-0560">Oxidoreductase</keyword>
<evidence type="ECO:0008006" key="5">
    <source>
        <dbReference type="Google" id="ProtNLM"/>
    </source>
</evidence>
<proteinExistence type="predicted"/>
<evidence type="ECO:0000256" key="2">
    <source>
        <dbReference type="ARBA" id="ARBA00023002"/>
    </source>
</evidence>
<dbReference type="SUPFAM" id="SSF51735">
    <property type="entry name" value="NAD(P)-binding Rossmann-fold domains"/>
    <property type="match status" value="1"/>
</dbReference>
<gene>
    <name evidence="3" type="ORF">RCO7_02123</name>
</gene>